<evidence type="ECO:0000313" key="2">
    <source>
        <dbReference type="EMBL" id="OJJ53520.1"/>
    </source>
</evidence>
<dbReference type="Proteomes" id="UP000184356">
    <property type="component" value="Unassembled WGS sequence"/>
</dbReference>
<keyword evidence="3" id="KW-1185">Reference proteome</keyword>
<dbReference type="InterPro" id="IPR036770">
    <property type="entry name" value="Ankyrin_rpt-contain_sf"/>
</dbReference>
<organism evidence="2 3">
    <name type="scientific">Aspergillus sydowii CBS 593.65</name>
    <dbReference type="NCBI Taxonomy" id="1036612"/>
    <lineage>
        <taxon>Eukaryota</taxon>
        <taxon>Fungi</taxon>
        <taxon>Dikarya</taxon>
        <taxon>Ascomycota</taxon>
        <taxon>Pezizomycotina</taxon>
        <taxon>Eurotiomycetes</taxon>
        <taxon>Eurotiomycetidae</taxon>
        <taxon>Eurotiales</taxon>
        <taxon>Aspergillaceae</taxon>
        <taxon>Aspergillus</taxon>
        <taxon>Aspergillus subgen. Nidulantes</taxon>
    </lineage>
</organism>
<proteinExistence type="predicted"/>
<dbReference type="OrthoDB" id="4508309at2759"/>
<dbReference type="SUPFAM" id="SSF48403">
    <property type="entry name" value="Ankyrin repeat"/>
    <property type="match status" value="1"/>
</dbReference>
<evidence type="ECO:0000256" key="1">
    <source>
        <dbReference type="SAM" id="MobiDB-lite"/>
    </source>
</evidence>
<dbReference type="GeneID" id="63764720"/>
<dbReference type="RefSeq" id="XP_040697326.1">
    <property type="nucleotide sequence ID" value="XM_040848647.1"/>
</dbReference>
<dbReference type="EMBL" id="KV878597">
    <property type="protein sequence ID" value="OJJ53520.1"/>
    <property type="molecule type" value="Genomic_DNA"/>
</dbReference>
<feature type="compositionally biased region" description="Basic residues" evidence="1">
    <location>
        <begin position="567"/>
        <end position="581"/>
    </location>
</feature>
<sequence>MVLDIIWNEMIEKEKNDKDERGGLNTDVLFCIFDRLEGEELLNLMEAFPAMAGLIYWSYGRKCRWKNAVQPRRDRGQAISWHQLRAEERQRREHRDAAITARKDAENARDWDTALGQRLAEREINRRLLAVMFGDLSEQLSSVTQMQQLQADALQAVNEESPAREWNQDFARMIPIYIREEIKDLDEQAKKEEAEIMNAQAASPGLQHVPPVAIPLPRSIVEQNWYEIRFKPIQRMIELDYHQALRALLRLGLFDPDGYTHDGCSYLNDAIVYNSHKCRRLILQNCTADGLLSPPALRDASTLGPPTRPDVCSSAAHSNHISLLFGHRLIEELVAALETVHRARPHSAIAPLLLTFQKKYICTVETGRVAERLARVGINLAQETGWSNGNTTWHIAMTNPNESFFDFLQQHSPDTIDQGNHDGDPPIIVAQNLNNTDKVRWLVNRGASVYPAARRVLNVLCKPSGEPLRFYFDLAGAGLPNDPWIDDVVEGLQQQINKGAEAKKDLIGRAMTLIMKLKAGNGASAASLSTLNNRNETPLEVATRYGLKEILHLLEPPTEPEGGQVHSLRHNLRKRVKRNRP</sequence>
<reference evidence="3" key="1">
    <citation type="journal article" date="2017" name="Genome Biol.">
        <title>Comparative genomics reveals high biological diversity and specific adaptations in the industrially and medically important fungal genus Aspergillus.</title>
        <authorList>
            <person name="de Vries R.P."/>
            <person name="Riley R."/>
            <person name="Wiebenga A."/>
            <person name="Aguilar-Osorio G."/>
            <person name="Amillis S."/>
            <person name="Uchima C.A."/>
            <person name="Anderluh G."/>
            <person name="Asadollahi M."/>
            <person name="Askin M."/>
            <person name="Barry K."/>
            <person name="Battaglia E."/>
            <person name="Bayram O."/>
            <person name="Benocci T."/>
            <person name="Braus-Stromeyer S.A."/>
            <person name="Caldana C."/>
            <person name="Canovas D."/>
            <person name="Cerqueira G.C."/>
            <person name="Chen F."/>
            <person name="Chen W."/>
            <person name="Choi C."/>
            <person name="Clum A."/>
            <person name="Dos Santos R.A."/>
            <person name="Damasio A.R."/>
            <person name="Diallinas G."/>
            <person name="Emri T."/>
            <person name="Fekete E."/>
            <person name="Flipphi M."/>
            <person name="Freyberg S."/>
            <person name="Gallo A."/>
            <person name="Gournas C."/>
            <person name="Habgood R."/>
            <person name="Hainaut M."/>
            <person name="Harispe M.L."/>
            <person name="Henrissat B."/>
            <person name="Hilden K.S."/>
            <person name="Hope R."/>
            <person name="Hossain A."/>
            <person name="Karabika E."/>
            <person name="Karaffa L."/>
            <person name="Karanyi Z."/>
            <person name="Krasevec N."/>
            <person name="Kuo A."/>
            <person name="Kusch H."/>
            <person name="LaButti K."/>
            <person name="Lagendijk E.L."/>
            <person name="Lapidus A."/>
            <person name="Levasseur A."/>
            <person name="Lindquist E."/>
            <person name="Lipzen A."/>
            <person name="Logrieco A.F."/>
            <person name="MacCabe A."/>
            <person name="Maekelae M.R."/>
            <person name="Malavazi I."/>
            <person name="Melin P."/>
            <person name="Meyer V."/>
            <person name="Mielnichuk N."/>
            <person name="Miskei M."/>
            <person name="Molnar A.P."/>
            <person name="Mule G."/>
            <person name="Ngan C.Y."/>
            <person name="Orejas M."/>
            <person name="Orosz E."/>
            <person name="Ouedraogo J.P."/>
            <person name="Overkamp K.M."/>
            <person name="Park H.-S."/>
            <person name="Perrone G."/>
            <person name="Piumi F."/>
            <person name="Punt P.J."/>
            <person name="Ram A.F."/>
            <person name="Ramon A."/>
            <person name="Rauscher S."/>
            <person name="Record E."/>
            <person name="Riano-Pachon D.M."/>
            <person name="Robert V."/>
            <person name="Roehrig J."/>
            <person name="Ruller R."/>
            <person name="Salamov A."/>
            <person name="Salih N.S."/>
            <person name="Samson R.A."/>
            <person name="Sandor E."/>
            <person name="Sanguinetti M."/>
            <person name="Schuetze T."/>
            <person name="Sepcic K."/>
            <person name="Shelest E."/>
            <person name="Sherlock G."/>
            <person name="Sophianopoulou V."/>
            <person name="Squina F.M."/>
            <person name="Sun H."/>
            <person name="Susca A."/>
            <person name="Todd R.B."/>
            <person name="Tsang A."/>
            <person name="Unkles S.E."/>
            <person name="van de Wiele N."/>
            <person name="van Rossen-Uffink D."/>
            <person name="Oliveira J.V."/>
            <person name="Vesth T.C."/>
            <person name="Visser J."/>
            <person name="Yu J.-H."/>
            <person name="Zhou M."/>
            <person name="Andersen M.R."/>
            <person name="Archer D.B."/>
            <person name="Baker S.E."/>
            <person name="Benoit I."/>
            <person name="Brakhage A.A."/>
            <person name="Braus G.H."/>
            <person name="Fischer R."/>
            <person name="Frisvad J.C."/>
            <person name="Goldman G.H."/>
            <person name="Houbraken J."/>
            <person name="Oakley B."/>
            <person name="Pocsi I."/>
            <person name="Scazzocchio C."/>
            <person name="Seiboth B."/>
            <person name="vanKuyk P.A."/>
            <person name="Wortman J."/>
            <person name="Dyer P.S."/>
            <person name="Grigoriev I.V."/>
        </authorList>
    </citation>
    <scope>NUCLEOTIDE SEQUENCE [LARGE SCALE GENOMIC DNA]</scope>
    <source>
        <strain evidence="3">CBS 593.65</strain>
    </source>
</reference>
<dbReference type="AlphaFoldDB" id="A0A1L9T245"/>
<name>A0A1L9T245_9EURO</name>
<feature type="region of interest" description="Disordered" evidence="1">
    <location>
        <begin position="556"/>
        <end position="581"/>
    </location>
</feature>
<dbReference type="VEuPathDB" id="FungiDB:ASPSYDRAFT_532082"/>
<accession>A0A1L9T245</accession>
<dbReference type="Gene3D" id="1.25.40.20">
    <property type="entry name" value="Ankyrin repeat-containing domain"/>
    <property type="match status" value="1"/>
</dbReference>
<protein>
    <submittedName>
        <fullName evidence="2">Uncharacterized protein</fullName>
    </submittedName>
</protein>
<evidence type="ECO:0000313" key="3">
    <source>
        <dbReference type="Proteomes" id="UP000184356"/>
    </source>
</evidence>
<gene>
    <name evidence="2" type="ORF">ASPSYDRAFT_532082</name>
</gene>